<sequence>MFHLMLSVCLVADPALCAERLLPAPEALSEADCRKTAAARAADWLSAHPELAGGESRCLPTRALPQLEIKEIGGGLWVHEGQTALPDPQNRGAIANLGLAIGTAGIAVIDAGASRAEAEALYAAIRARSDLPIRAVILTHMHPDHTFGADLFREAGAEILGAPKLAAGIETRADGWMESYPAQIGAGALLGTRPLPPDRGVAEEWLDLGGLRLHLQAVATAHTDNDLTVFEPVSGTLFTGDLVFNGLLPTLDGSLNGWLGWLAAAHPEVRRIVPGHGPAPLPWPEGAQATRGYLEHLRRTIRAAIAEGLPMSAAIRARDPEEARHWTAGYEESHPRNASAAYAELEWE</sequence>
<evidence type="ECO:0000313" key="3">
    <source>
        <dbReference type="EMBL" id="PTM81965.1"/>
    </source>
</evidence>
<evidence type="ECO:0000259" key="2">
    <source>
        <dbReference type="SMART" id="SM00849"/>
    </source>
</evidence>
<evidence type="ECO:0000256" key="1">
    <source>
        <dbReference type="ARBA" id="ARBA00005250"/>
    </source>
</evidence>
<dbReference type="InterPro" id="IPR001279">
    <property type="entry name" value="Metallo-B-lactamas"/>
</dbReference>
<dbReference type="SMART" id="SM00849">
    <property type="entry name" value="Lactamase_B"/>
    <property type="match status" value="1"/>
</dbReference>
<dbReference type="RefSeq" id="WP_069330875.1">
    <property type="nucleotide sequence ID" value="NZ_MABH01000067.1"/>
</dbReference>
<comment type="caution">
    <text evidence="3">The sequence shown here is derived from an EMBL/GenBank/DDBJ whole genome shotgun (WGS) entry which is preliminary data.</text>
</comment>
<evidence type="ECO:0000313" key="4">
    <source>
        <dbReference type="Proteomes" id="UP000240800"/>
    </source>
</evidence>
<dbReference type="PANTHER" id="PTHR42951">
    <property type="entry name" value="METALLO-BETA-LACTAMASE DOMAIN-CONTAINING"/>
    <property type="match status" value="1"/>
</dbReference>
<dbReference type="InterPro" id="IPR050855">
    <property type="entry name" value="NDM-1-like"/>
</dbReference>
<dbReference type="SUPFAM" id="SSF56281">
    <property type="entry name" value="Metallo-hydrolase/oxidoreductase"/>
    <property type="match status" value="1"/>
</dbReference>
<dbReference type="CDD" id="cd16282">
    <property type="entry name" value="metallo-hydrolase-like_MBL-fold"/>
    <property type="match status" value="1"/>
</dbReference>
<gene>
    <name evidence="3" type="ORF">C8J29_101912</name>
</gene>
<name>A0ABX5JHF5_9RHOB</name>
<reference evidence="3 4" key="1">
    <citation type="submission" date="2018-04" db="EMBL/GenBank/DDBJ databases">
        <title>Genomic Encyclopedia of Type Strains, Phase III (KMG-III): the genomes of soil and plant-associated and newly described type strains.</title>
        <authorList>
            <person name="Whitman W."/>
        </authorList>
    </citation>
    <scope>NUCLEOTIDE SEQUENCE [LARGE SCALE GENOMIC DNA]</scope>
    <source>
        <strain evidence="3 4">JA192</strain>
    </source>
</reference>
<organism evidence="3 4">
    <name type="scientific">Cereibacter johrii</name>
    <dbReference type="NCBI Taxonomy" id="445629"/>
    <lineage>
        <taxon>Bacteria</taxon>
        <taxon>Pseudomonadati</taxon>
        <taxon>Pseudomonadota</taxon>
        <taxon>Alphaproteobacteria</taxon>
        <taxon>Rhodobacterales</taxon>
        <taxon>Paracoccaceae</taxon>
        <taxon>Cereibacter</taxon>
    </lineage>
</organism>
<proteinExistence type="inferred from homology"/>
<dbReference type="Pfam" id="PF00753">
    <property type="entry name" value="Lactamase_B"/>
    <property type="match status" value="1"/>
</dbReference>
<dbReference type="InterPro" id="IPR036866">
    <property type="entry name" value="RibonucZ/Hydroxyglut_hydro"/>
</dbReference>
<keyword evidence="4" id="KW-1185">Reference proteome</keyword>
<dbReference type="Proteomes" id="UP000240800">
    <property type="component" value="Unassembled WGS sequence"/>
</dbReference>
<protein>
    <submittedName>
        <fullName evidence="3">Quinoprotein relay system zinc metallohydrolase 2</fullName>
    </submittedName>
</protein>
<dbReference type="EMBL" id="PZZW01000001">
    <property type="protein sequence ID" value="PTM81965.1"/>
    <property type="molecule type" value="Genomic_DNA"/>
</dbReference>
<dbReference type="Gene3D" id="3.60.15.10">
    <property type="entry name" value="Ribonuclease Z/Hydroxyacylglutathione hydrolase-like"/>
    <property type="match status" value="1"/>
</dbReference>
<dbReference type="InterPro" id="IPR030829">
    <property type="entry name" value="SoxH-rel_PQQ_2"/>
</dbReference>
<feature type="domain" description="Metallo-beta-lactamase" evidence="2">
    <location>
        <begin position="94"/>
        <end position="276"/>
    </location>
</feature>
<dbReference type="NCBIfam" id="TIGR04559">
    <property type="entry name" value="SoxH_rel_PQQ_2"/>
    <property type="match status" value="1"/>
</dbReference>
<comment type="similarity">
    <text evidence="1">Belongs to the metallo-beta-lactamase superfamily. Class-B beta-lactamase family.</text>
</comment>
<dbReference type="PANTHER" id="PTHR42951:SF4">
    <property type="entry name" value="ACYL-COENZYME A THIOESTERASE MBLAC2"/>
    <property type="match status" value="1"/>
</dbReference>
<accession>A0ABX5JHF5</accession>